<name>A0AAD4QCM0_9AGAM</name>
<evidence type="ECO:0000313" key="2">
    <source>
        <dbReference type="EMBL" id="KAH8995312.1"/>
    </source>
</evidence>
<dbReference type="AlphaFoldDB" id="A0AAD4QCM0"/>
<organism evidence="2 3">
    <name type="scientific">Lactarius akahatsu</name>
    <dbReference type="NCBI Taxonomy" id="416441"/>
    <lineage>
        <taxon>Eukaryota</taxon>
        <taxon>Fungi</taxon>
        <taxon>Dikarya</taxon>
        <taxon>Basidiomycota</taxon>
        <taxon>Agaricomycotina</taxon>
        <taxon>Agaricomycetes</taxon>
        <taxon>Russulales</taxon>
        <taxon>Russulaceae</taxon>
        <taxon>Lactarius</taxon>
    </lineage>
</organism>
<keyword evidence="3" id="KW-1185">Reference proteome</keyword>
<reference evidence="2" key="1">
    <citation type="submission" date="2022-01" db="EMBL/GenBank/DDBJ databases">
        <title>Comparative genomics reveals a dynamic genome evolution in the ectomycorrhizal milk-cap (Lactarius) mushrooms.</title>
        <authorList>
            <consortium name="DOE Joint Genome Institute"/>
            <person name="Lebreton A."/>
            <person name="Tang N."/>
            <person name="Kuo A."/>
            <person name="LaButti K."/>
            <person name="Drula E."/>
            <person name="Barry K."/>
            <person name="Clum A."/>
            <person name="Lipzen A."/>
            <person name="Mousain D."/>
            <person name="Ng V."/>
            <person name="Wang R."/>
            <person name="Wang X."/>
            <person name="Dai Y."/>
            <person name="Henrissat B."/>
            <person name="Grigoriev I.V."/>
            <person name="Guerin-Laguette A."/>
            <person name="Yu F."/>
            <person name="Martin F.M."/>
        </authorList>
    </citation>
    <scope>NUCLEOTIDE SEQUENCE</scope>
    <source>
        <strain evidence="2">QP</strain>
    </source>
</reference>
<gene>
    <name evidence="2" type="ORF">EDB92DRAFT_1814634</name>
</gene>
<sequence>MKWIRVNSIYLGDRPSTRTKAHPKHTEHLPGNHGKAEAEKSSFVLNGDPRRLQSHHRPAQLPAGRWPVLGYVHAGLKPDSGSPLQVVLTAGVFLCKRAAPSRRGQHYATGVGDEFHEGFMDEYSMNYEDPDTPPKS</sequence>
<dbReference type="EMBL" id="JAKELL010000012">
    <property type="protein sequence ID" value="KAH8995312.1"/>
    <property type="molecule type" value="Genomic_DNA"/>
</dbReference>
<accession>A0AAD4QCM0</accession>
<comment type="caution">
    <text evidence="2">The sequence shown here is derived from an EMBL/GenBank/DDBJ whole genome shotgun (WGS) entry which is preliminary data.</text>
</comment>
<protein>
    <submittedName>
        <fullName evidence="2">Uncharacterized protein</fullName>
    </submittedName>
</protein>
<dbReference type="Proteomes" id="UP001201163">
    <property type="component" value="Unassembled WGS sequence"/>
</dbReference>
<feature type="region of interest" description="Disordered" evidence="1">
    <location>
        <begin position="14"/>
        <end position="59"/>
    </location>
</feature>
<evidence type="ECO:0000313" key="3">
    <source>
        <dbReference type="Proteomes" id="UP001201163"/>
    </source>
</evidence>
<evidence type="ECO:0000256" key="1">
    <source>
        <dbReference type="SAM" id="MobiDB-lite"/>
    </source>
</evidence>
<feature type="compositionally biased region" description="Basic and acidic residues" evidence="1">
    <location>
        <begin position="24"/>
        <end position="40"/>
    </location>
</feature>
<proteinExistence type="predicted"/>